<organism evidence="1 2">
    <name type="scientific">Danaus chrysippus</name>
    <name type="common">African queen</name>
    <dbReference type="NCBI Taxonomy" id="151541"/>
    <lineage>
        <taxon>Eukaryota</taxon>
        <taxon>Metazoa</taxon>
        <taxon>Ecdysozoa</taxon>
        <taxon>Arthropoda</taxon>
        <taxon>Hexapoda</taxon>
        <taxon>Insecta</taxon>
        <taxon>Pterygota</taxon>
        <taxon>Neoptera</taxon>
        <taxon>Endopterygota</taxon>
        <taxon>Lepidoptera</taxon>
        <taxon>Glossata</taxon>
        <taxon>Ditrysia</taxon>
        <taxon>Papilionoidea</taxon>
        <taxon>Nymphalidae</taxon>
        <taxon>Danainae</taxon>
        <taxon>Danaini</taxon>
        <taxon>Danaina</taxon>
        <taxon>Danaus</taxon>
        <taxon>Anosia</taxon>
    </lineage>
</organism>
<gene>
    <name evidence="1" type="ORF">DCHRY22_LOCUS4190</name>
</gene>
<dbReference type="AlphaFoldDB" id="A0A8J2QHC0"/>
<dbReference type="EMBL" id="CAKASE010000049">
    <property type="protein sequence ID" value="CAG9562932.1"/>
    <property type="molecule type" value="Genomic_DNA"/>
</dbReference>
<keyword evidence="2" id="KW-1185">Reference proteome</keyword>
<evidence type="ECO:0000313" key="2">
    <source>
        <dbReference type="Proteomes" id="UP000789524"/>
    </source>
</evidence>
<comment type="caution">
    <text evidence="1">The sequence shown here is derived from an EMBL/GenBank/DDBJ whole genome shotgun (WGS) entry which is preliminary data.</text>
</comment>
<dbReference type="Proteomes" id="UP000789524">
    <property type="component" value="Unassembled WGS sequence"/>
</dbReference>
<accession>A0A8J2QHC0</accession>
<name>A0A8J2QHC0_9NEOP</name>
<protein>
    <submittedName>
        <fullName evidence="1">(African queen) hypothetical protein</fullName>
    </submittedName>
</protein>
<proteinExistence type="predicted"/>
<evidence type="ECO:0000313" key="1">
    <source>
        <dbReference type="EMBL" id="CAG9562932.1"/>
    </source>
</evidence>
<reference evidence="1" key="1">
    <citation type="submission" date="2021-09" db="EMBL/GenBank/DDBJ databases">
        <authorList>
            <person name="Martin H S."/>
        </authorList>
    </citation>
    <scope>NUCLEOTIDE SEQUENCE</scope>
</reference>
<sequence length="75" mass="8371">MHSYIYLMGIFPARDCCRGGIGVVCACAGVRELTEPHDSARAYPNAPTYLCPFATLQVVERGFFLHFPMKCRLSN</sequence>